<dbReference type="InterPro" id="IPR000121">
    <property type="entry name" value="PEP_util_C"/>
</dbReference>
<evidence type="ECO:0000256" key="2">
    <source>
        <dbReference type="ARBA" id="ARBA00002988"/>
    </source>
</evidence>
<feature type="domain" description="PEP-utilising enzyme C-terminal" evidence="18">
    <location>
        <begin position="506"/>
        <end position="786"/>
    </location>
</feature>
<dbReference type="Gene3D" id="3.30.470.20">
    <property type="entry name" value="ATP-grasp fold, B domain"/>
    <property type="match status" value="1"/>
</dbReference>
<dbReference type="InterPro" id="IPR023151">
    <property type="entry name" value="PEP_util_CS"/>
</dbReference>
<evidence type="ECO:0000313" key="19">
    <source>
        <dbReference type="EMBL" id="ERM81156.1"/>
    </source>
</evidence>
<dbReference type="SUPFAM" id="SSF56059">
    <property type="entry name" value="Glutathione synthetase ATP-binding domain-like"/>
    <property type="match status" value="1"/>
</dbReference>
<evidence type="ECO:0000313" key="20">
    <source>
        <dbReference type="Proteomes" id="UP000016843"/>
    </source>
</evidence>
<evidence type="ECO:0000256" key="13">
    <source>
        <dbReference type="ARBA" id="ARBA00033470"/>
    </source>
</evidence>
<keyword evidence="11 15" id="KW-0067">ATP-binding</keyword>
<dbReference type="PANTHER" id="PTHR43030">
    <property type="entry name" value="PHOSPHOENOLPYRUVATE SYNTHASE"/>
    <property type="match status" value="1"/>
</dbReference>
<dbReference type="NCBIfam" id="NF005057">
    <property type="entry name" value="PRK06464.1"/>
    <property type="match status" value="1"/>
</dbReference>
<feature type="domain" description="PEP-utilising enzyme mobile" evidence="16">
    <location>
        <begin position="390"/>
        <end position="460"/>
    </location>
</feature>
<evidence type="ECO:0000256" key="5">
    <source>
        <dbReference type="ARBA" id="ARBA00011996"/>
    </source>
</evidence>
<sequence length="809" mass="89604">MDKNKSETMKYSLPFNQLRNTDLPKVGGKNASLGEMIHELSGFGIKIPDGFAITAEAYRFFIQHNQLEEKLRKELDQLDVEGLSNLDTVGANCREIMNSGHLPEAVKKEILESAANLDAGTGISVAVRSSATAEDLPTASFAGQHDSFLNVQGNENLLLAIKKCYVSIFNDRAIKYRIDNGFEHLIVALSVGVQRMVRSDIGSAGVAFTLDPESGFENVIYITSAWGLGENVVQGAVNPDEFYVFKPAISKHQQSIIHRKLGEKENKMVYSNGKGTEKPIVNIQTLPSERTVFSLSDKDVVILAEWCYKIEKHYQLAMDVEWAKDGLTGELFIVQARPETVHGRKENISIKEYTLLSKTEPVCKGKAVGRSITSGIARIVHSIADAGKVQKGDIIVADMTNPDWNAMLRKAVSIVTNKGGRTSHASIVARELGIHAIVGAGDATEKLKDGQMITVSCIEGDDGLVYDGQLDWEEKEISIEHIGTTKTKPMLILADPYKAFRLSFYPNQGVGLLRMEFIIANSIRIHPMALVKYKELEESNDKKAIEAITHQYADKKKYFVDRLSEALAMVAAAFYPKEVIVRMSDFKTNEYAQLIGGKIFEPKEENPMLGFRGASRYYHERYREGFGLECEAIRVIRDEMGLTNVKIMIPFCRTVEEGKRVLETMKEFGLERGKNGLEVYVMAELPSNVILAEAFGEIFDGFSIGSNDLTQLTLGIDRDSAIISDLFDENDAAVKQLLKSVILSAKKSGRKIGLCGQAPSDYPEFAKFLVELGIDSISFNPDALLKGIENIQLAEVAMEKVLDPINLKS</sequence>
<dbReference type="SUPFAM" id="SSF51621">
    <property type="entry name" value="Phosphoenolpyruvate/pyruvate domain"/>
    <property type="match status" value="1"/>
</dbReference>
<dbReference type="Gene3D" id="3.20.20.60">
    <property type="entry name" value="Phosphoenolpyruvate-binding domains"/>
    <property type="match status" value="1"/>
</dbReference>
<dbReference type="Pfam" id="PF02896">
    <property type="entry name" value="PEP-utilizers_C"/>
    <property type="match status" value="1"/>
</dbReference>
<dbReference type="AlphaFoldDB" id="U5BX08"/>
<dbReference type="FunFam" id="3.30.470.20:FF:000017">
    <property type="entry name" value="Phosphoenolpyruvate synthase"/>
    <property type="match status" value="1"/>
</dbReference>
<evidence type="ECO:0000256" key="15">
    <source>
        <dbReference type="PIRNR" id="PIRNR000854"/>
    </source>
</evidence>
<evidence type="ECO:0000256" key="9">
    <source>
        <dbReference type="ARBA" id="ARBA00022741"/>
    </source>
</evidence>
<dbReference type="Proteomes" id="UP000016843">
    <property type="component" value="Unassembled WGS sequence"/>
</dbReference>
<evidence type="ECO:0000256" key="7">
    <source>
        <dbReference type="ARBA" id="ARBA00022679"/>
    </source>
</evidence>
<evidence type="ECO:0000259" key="18">
    <source>
        <dbReference type="Pfam" id="PF02896"/>
    </source>
</evidence>
<keyword evidence="20" id="KW-1185">Reference proteome</keyword>
<dbReference type="Pfam" id="PF00391">
    <property type="entry name" value="PEP-utilizers"/>
    <property type="match status" value="1"/>
</dbReference>
<dbReference type="InterPro" id="IPR002192">
    <property type="entry name" value="PPDK_AMP/ATP-bd"/>
</dbReference>
<dbReference type="InterPro" id="IPR018274">
    <property type="entry name" value="PEP_util_AS"/>
</dbReference>
<dbReference type="GO" id="GO:0005524">
    <property type="term" value="F:ATP binding"/>
    <property type="evidence" value="ECO:0007669"/>
    <property type="project" value="UniProtKB-KW"/>
</dbReference>
<evidence type="ECO:0000256" key="11">
    <source>
        <dbReference type="ARBA" id="ARBA00022840"/>
    </source>
</evidence>
<dbReference type="FunFam" id="3.30.1490.20:FF:000010">
    <property type="entry name" value="Phosphoenolpyruvate synthase"/>
    <property type="match status" value="1"/>
</dbReference>
<dbReference type="PATRIC" id="fig|1123057.7.peg.3962"/>
<dbReference type="PANTHER" id="PTHR43030:SF1">
    <property type="entry name" value="PHOSPHOENOLPYRUVATE SYNTHASE"/>
    <property type="match status" value="1"/>
</dbReference>
<evidence type="ECO:0000259" key="16">
    <source>
        <dbReference type="Pfam" id="PF00391"/>
    </source>
</evidence>
<dbReference type="InterPro" id="IPR015813">
    <property type="entry name" value="Pyrv/PenolPyrv_kinase-like_dom"/>
</dbReference>
<reference evidence="19 20" key="1">
    <citation type="journal article" date="2013" name="Genome Announc.">
        <title>Draft Genome Sequence of the Psychrophilic and Alkaliphilic Rhodonellum psychrophilum Strain GCM71T.</title>
        <authorList>
            <person name="Hauptmann A.L."/>
            <person name="Glaring M.A."/>
            <person name="Hallin P.F."/>
            <person name="Prieme A."/>
            <person name="Stougaard P."/>
        </authorList>
    </citation>
    <scope>NUCLEOTIDE SEQUENCE [LARGE SCALE GENOMIC DNA]</scope>
    <source>
        <strain evidence="19 20">GCM71</strain>
    </source>
</reference>
<keyword evidence="7 15" id="KW-0808">Transferase</keyword>
<dbReference type="eggNOG" id="COG1080">
    <property type="taxonomic scope" value="Bacteria"/>
</dbReference>
<dbReference type="UniPathway" id="UPA00138"/>
<dbReference type="OrthoDB" id="9765468at2"/>
<comment type="pathway">
    <text evidence="3 15">Carbohydrate biosynthesis; gluconeogenesis.</text>
</comment>
<keyword evidence="8 15" id="KW-0479">Metal-binding</keyword>
<feature type="domain" description="Pyruvate phosphate dikinase AMP/ATP-binding" evidence="17">
    <location>
        <begin position="25"/>
        <end position="348"/>
    </location>
</feature>
<name>U5BX08_9BACT</name>
<comment type="catalytic activity">
    <reaction evidence="14 15">
        <text>pyruvate + ATP + H2O = phosphoenolpyruvate + AMP + phosphate + 2 H(+)</text>
        <dbReference type="Rhea" id="RHEA:11364"/>
        <dbReference type="ChEBI" id="CHEBI:15361"/>
        <dbReference type="ChEBI" id="CHEBI:15377"/>
        <dbReference type="ChEBI" id="CHEBI:15378"/>
        <dbReference type="ChEBI" id="CHEBI:30616"/>
        <dbReference type="ChEBI" id="CHEBI:43474"/>
        <dbReference type="ChEBI" id="CHEBI:58702"/>
        <dbReference type="ChEBI" id="CHEBI:456215"/>
        <dbReference type="EC" id="2.7.9.2"/>
    </reaction>
</comment>
<dbReference type="Pfam" id="PF01326">
    <property type="entry name" value="PPDK_N"/>
    <property type="match status" value="1"/>
</dbReference>
<dbReference type="RefSeq" id="WP_019597808.1">
    <property type="nucleotide sequence ID" value="NZ_AWXR01000060.1"/>
</dbReference>
<dbReference type="InterPro" id="IPR006319">
    <property type="entry name" value="PEP_synth"/>
</dbReference>
<dbReference type="Gene3D" id="3.30.1490.20">
    <property type="entry name" value="ATP-grasp fold, A domain"/>
    <property type="match status" value="1"/>
</dbReference>
<dbReference type="PIRSF" id="PIRSF000854">
    <property type="entry name" value="PEP_synthase"/>
    <property type="match status" value="1"/>
</dbReference>
<evidence type="ECO:0000256" key="14">
    <source>
        <dbReference type="ARBA" id="ARBA00047700"/>
    </source>
</evidence>
<dbReference type="SUPFAM" id="SSF52009">
    <property type="entry name" value="Phosphohistidine domain"/>
    <property type="match status" value="1"/>
</dbReference>
<proteinExistence type="inferred from homology"/>
<dbReference type="GO" id="GO:0006094">
    <property type="term" value="P:gluconeogenesis"/>
    <property type="evidence" value="ECO:0007669"/>
    <property type="project" value="UniProtKB-UniPathway"/>
</dbReference>
<keyword evidence="10 15" id="KW-0418">Kinase</keyword>
<protein>
    <recommendedName>
        <fullName evidence="6 15">Phosphoenolpyruvate synthase</fullName>
        <shortName evidence="15">PEP synthase</shortName>
        <ecNumber evidence="5 15">2.7.9.2</ecNumber>
    </recommendedName>
    <alternativeName>
        <fullName evidence="13 15">Pyruvate, water dikinase</fullName>
    </alternativeName>
</protein>
<evidence type="ECO:0000256" key="1">
    <source>
        <dbReference type="ARBA" id="ARBA00001946"/>
    </source>
</evidence>
<evidence type="ECO:0000256" key="10">
    <source>
        <dbReference type="ARBA" id="ARBA00022777"/>
    </source>
</evidence>
<keyword evidence="9 15" id="KW-0547">Nucleotide-binding</keyword>
<dbReference type="NCBIfam" id="TIGR01418">
    <property type="entry name" value="PEP_synth"/>
    <property type="match status" value="1"/>
</dbReference>
<dbReference type="eggNOG" id="COG0574">
    <property type="taxonomic scope" value="Bacteria"/>
</dbReference>
<dbReference type="PROSITE" id="PS00742">
    <property type="entry name" value="PEP_ENZYMES_2"/>
    <property type="match status" value="1"/>
</dbReference>
<dbReference type="InterPro" id="IPR008279">
    <property type="entry name" value="PEP-util_enz_mobile_dom"/>
</dbReference>
<gene>
    <name evidence="19" type="ORF">P872_20475</name>
</gene>
<evidence type="ECO:0000256" key="6">
    <source>
        <dbReference type="ARBA" id="ARBA00021623"/>
    </source>
</evidence>
<dbReference type="EMBL" id="AWXR01000060">
    <property type="protein sequence ID" value="ERM81156.1"/>
    <property type="molecule type" value="Genomic_DNA"/>
</dbReference>
<dbReference type="InterPro" id="IPR036637">
    <property type="entry name" value="Phosphohistidine_dom_sf"/>
</dbReference>
<organism evidence="19 20">
    <name type="scientific">Rhodonellum psychrophilum GCM71 = DSM 17998</name>
    <dbReference type="NCBI Taxonomy" id="1123057"/>
    <lineage>
        <taxon>Bacteria</taxon>
        <taxon>Pseudomonadati</taxon>
        <taxon>Bacteroidota</taxon>
        <taxon>Cytophagia</taxon>
        <taxon>Cytophagales</taxon>
        <taxon>Cytophagaceae</taxon>
        <taxon>Rhodonellum</taxon>
    </lineage>
</organism>
<dbReference type="Gene3D" id="3.50.30.10">
    <property type="entry name" value="Phosphohistidine domain"/>
    <property type="match status" value="1"/>
</dbReference>
<comment type="similarity">
    <text evidence="4 15">Belongs to the PEP-utilizing enzyme family.</text>
</comment>
<evidence type="ECO:0000256" key="4">
    <source>
        <dbReference type="ARBA" id="ARBA00007837"/>
    </source>
</evidence>
<keyword evidence="12 15" id="KW-0460">Magnesium</keyword>
<dbReference type="PROSITE" id="PS00370">
    <property type="entry name" value="PEP_ENZYMES_PHOS_SITE"/>
    <property type="match status" value="1"/>
</dbReference>
<evidence type="ECO:0000256" key="3">
    <source>
        <dbReference type="ARBA" id="ARBA00004742"/>
    </source>
</evidence>
<evidence type="ECO:0000259" key="17">
    <source>
        <dbReference type="Pfam" id="PF01326"/>
    </source>
</evidence>
<dbReference type="GO" id="GO:0046872">
    <property type="term" value="F:metal ion binding"/>
    <property type="evidence" value="ECO:0007669"/>
    <property type="project" value="UniProtKB-KW"/>
</dbReference>
<comment type="cofactor">
    <cofactor evidence="1 15">
        <name>Mg(2+)</name>
        <dbReference type="ChEBI" id="CHEBI:18420"/>
    </cofactor>
</comment>
<dbReference type="InterPro" id="IPR040442">
    <property type="entry name" value="Pyrv_kinase-like_dom_sf"/>
</dbReference>
<comment type="caution">
    <text evidence="19">The sequence shown here is derived from an EMBL/GenBank/DDBJ whole genome shotgun (WGS) entry which is preliminary data.</text>
</comment>
<dbReference type="GO" id="GO:0008986">
    <property type="term" value="F:pyruvate, water dikinase activity"/>
    <property type="evidence" value="ECO:0007669"/>
    <property type="project" value="UniProtKB-EC"/>
</dbReference>
<comment type="function">
    <text evidence="2 15">Catalyzes the phosphorylation of pyruvate to phosphoenolpyruvate.</text>
</comment>
<evidence type="ECO:0000256" key="8">
    <source>
        <dbReference type="ARBA" id="ARBA00022723"/>
    </source>
</evidence>
<evidence type="ECO:0000256" key="12">
    <source>
        <dbReference type="ARBA" id="ARBA00022842"/>
    </source>
</evidence>
<dbReference type="EC" id="2.7.9.2" evidence="5 15"/>
<accession>U5BX08</accession>
<dbReference type="InterPro" id="IPR013815">
    <property type="entry name" value="ATP_grasp_subdomain_1"/>
</dbReference>